<organism evidence="1 2">
    <name type="scientific">Larkinella bovis</name>
    <dbReference type="NCBI Taxonomy" id="683041"/>
    <lineage>
        <taxon>Bacteria</taxon>
        <taxon>Pseudomonadati</taxon>
        <taxon>Bacteroidota</taxon>
        <taxon>Cytophagia</taxon>
        <taxon>Cytophagales</taxon>
        <taxon>Spirosomataceae</taxon>
        <taxon>Larkinella</taxon>
    </lineage>
</organism>
<keyword evidence="2" id="KW-1185">Reference proteome</keyword>
<sequence>MKKVLGHRLLLVGVYLFIGILLSAVGRSQEGTKAMNKPGKTTLKQEIISAFRNLMAQDVSRLVFSN</sequence>
<dbReference type="EMBL" id="JBHSMA010000001">
    <property type="protein sequence ID" value="MFC5408198.1"/>
    <property type="molecule type" value="Genomic_DNA"/>
</dbReference>
<reference evidence="2" key="1">
    <citation type="journal article" date="2019" name="Int. J. Syst. Evol. Microbiol.">
        <title>The Global Catalogue of Microorganisms (GCM) 10K type strain sequencing project: providing services to taxonomists for standard genome sequencing and annotation.</title>
        <authorList>
            <consortium name="The Broad Institute Genomics Platform"/>
            <consortium name="The Broad Institute Genome Sequencing Center for Infectious Disease"/>
            <person name="Wu L."/>
            <person name="Ma J."/>
        </authorList>
    </citation>
    <scope>NUCLEOTIDE SEQUENCE [LARGE SCALE GENOMIC DNA]</scope>
    <source>
        <strain evidence="2">CCUG 55250</strain>
    </source>
</reference>
<comment type="caution">
    <text evidence="1">The sequence shown here is derived from an EMBL/GenBank/DDBJ whole genome shotgun (WGS) entry which is preliminary data.</text>
</comment>
<accession>A0ABW0I6N3</accession>
<protein>
    <submittedName>
        <fullName evidence="1">Uncharacterized protein</fullName>
    </submittedName>
</protein>
<evidence type="ECO:0000313" key="2">
    <source>
        <dbReference type="Proteomes" id="UP001596106"/>
    </source>
</evidence>
<dbReference type="Proteomes" id="UP001596106">
    <property type="component" value="Unassembled WGS sequence"/>
</dbReference>
<gene>
    <name evidence="1" type="ORF">ACFPMF_02670</name>
</gene>
<name>A0ABW0I6N3_9BACT</name>
<evidence type="ECO:0000313" key="1">
    <source>
        <dbReference type="EMBL" id="MFC5408198.1"/>
    </source>
</evidence>
<proteinExistence type="predicted"/>
<dbReference type="RefSeq" id="WP_379840883.1">
    <property type="nucleotide sequence ID" value="NZ_JBHSMA010000001.1"/>
</dbReference>